<dbReference type="InterPro" id="IPR029061">
    <property type="entry name" value="THDP-binding"/>
</dbReference>
<keyword evidence="6" id="KW-0285">Flavoprotein</keyword>
<dbReference type="PANTHER" id="PTHR18968">
    <property type="entry name" value="THIAMINE PYROPHOSPHATE ENZYMES"/>
    <property type="match status" value="1"/>
</dbReference>
<dbReference type="PROSITE" id="PS00187">
    <property type="entry name" value="TPP_ENZYMES"/>
    <property type="match status" value="1"/>
</dbReference>
<keyword evidence="5 14" id="KW-0028">Amino-acid biosynthesis</keyword>
<evidence type="ECO:0000313" key="18">
    <source>
        <dbReference type="EMBL" id="SCL88041.1"/>
    </source>
</evidence>
<dbReference type="Gene3D" id="3.40.50.1220">
    <property type="entry name" value="TPP-binding domain"/>
    <property type="match status" value="1"/>
</dbReference>
<dbReference type="GO" id="GO:0050660">
    <property type="term" value="F:flavin adenine dinucleotide binding"/>
    <property type="evidence" value="ECO:0007669"/>
    <property type="project" value="InterPro"/>
</dbReference>
<evidence type="ECO:0000256" key="1">
    <source>
        <dbReference type="ARBA" id="ARBA00004974"/>
    </source>
</evidence>
<dbReference type="Proteomes" id="UP000242164">
    <property type="component" value="Unassembled WGS sequence"/>
</dbReference>
<dbReference type="InterPro" id="IPR045229">
    <property type="entry name" value="TPP_enz"/>
</dbReference>
<dbReference type="GO" id="GO:0003984">
    <property type="term" value="F:acetolactate synthase activity"/>
    <property type="evidence" value="ECO:0007669"/>
    <property type="project" value="UniProtKB-EC"/>
</dbReference>
<comment type="similarity">
    <text evidence="3 14">Belongs to the TPP enzyme family.</text>
</comment>
<dbReference type="InterPro" id="IPR039368">
    <property type="entry name" value="AHAS_TPP"/>
</dbReference>
<dbReference type="GO" id="GO:0030976">
    <property type="term" value="F:thiamine pyrophosphate binding"/>
    <property type="evidence" value="ECO:0007669"/>
    <property type="project" value="UniProtKB-UniRule"/>
</dbReference>
<sequence>MASKTEEKMVTGAELLLEALEKEAVEVIFGYPGGAVLPLYDALYDCKIPHILTRHEQGAIHAAEGYARITGNPGVVIATSGPGATNVITGLADAMIDSLPLVVFTGQVATTLIGSDAFQEADIMGLTMPVTKHNYQVRKASDLPRIIKEAFHIAKTGRPGPVVIDLPKNMVMEEGERCSNVQMDLPGYQPNYEPNVLQITKLSQAIATAKKPLILAGAGVLHAKASKELTKFARMYRLPVVHTLLGLGGFPSDDELFLGMGGMHGSYTANMAMYECDLLINIGARFDDRLTGNLAYFAKKATVAHIDIDPAEIGKNVPTAIPIVASAKRALEALLERKERKENHEEWLTLLKKRKEQYPFFYKQDAEKMKPQAAIDMLYEITKGTAIITTDVGQHQMWAAQYYPLKEPNKWVTSGGLGTMGFGLPAAIGAQIAKPTELVVAIVGDAGFQMTLQELSVLKEHSLPVKVLILNNEALGMVRQWQDEFYQQRYSHSLLSCQPDFVTLAQAYGIKGIRIQDPLRAKEELQAAMTLDEPVVIDCRVLQSEKVMPMVAPGKGVHQMEGVKRK</sequence>
<dbReference type="AlphaFoldDB" id="A0AAX2CEF2"/>
<evidence type="ECO:0000256" key="11">
    <source>
        <dbReference type="ARBA" id="ARBA00023052"/>
    </source>
</evidence>
<dbReference type="Pfam" id="PF02775">
    <property type="entry name" value="TPP_enzyme_C"/>
    <property type="match status" value="1"/>
</dbReference>
<reference evidence="18 19" key="1">
    <citation type="submission" date="2016-08" db="EMBL/GenBank/DDBJ databases">
        <authorList>
            <person name="Loux V."/>
            <person name="Rue O."/>
        </authorList>
    </citation>
    <scope>NUCLEOTIDE SEQUENCE [LARGE SCALE GENOMIC DNA]</scope>
    <source>
        <strain evidence="18 19">AFSSA_08CEB44bac</strain>
    </source>
</reference>
<dbReference type="Pfam" id="PF02776">
    <property type="entry name" value="TPP_enzyme_N"/>
    <property type="match status" value="1"/>
</dbReference>
<evidence type="ECO:0000256" key="14">
    <source>
        <dbReference type="RuleBase" id="RU003591"/>
    </source>
</evidence>
<feature type="domain" description="Thiamine pyrophosphate enzyme central" evidence="15">
    <location>
        <begin position="199"/>
        <end position="334"/>
    </location>
</feature>
<protein>
    <recommendedName>
        <fullName evidence="4 14">Acetolactate synthase</fullName>
        <ecNumber evidence="4 14">2.2.1.6</ecNumber>
    </recommendedName>
</protein>
<comment type="pathway">
    <text evidence="1 14">Amino-acid biosynthesis; L-isoleucine biosynthesis; L-isoleucine from 2-oxobutanoate: step 1/4.</text>
</comment>
<dbReference type="Gene3D" id="3.40.50.970">
    <property type="match status" value="2"/>
</dbReference>
<evidence type="ECO:0000256" key="10">
    <source>
        <dbReference type="ARBA" id="ARBA00022842"/>
    </source>
</evidence>
<dbReference type="InterPro" id="IPR000399">
    <property type="entry name" value="TPP-bd_CS"/>
</dbReference>
<comment type="caution">
    <text evidence="18">The sequence shown here is derived from an EMBL/GenBank/DDBJ whole genome shotgun (WGS) entry which is preliminary data.</text>
</comment>
<dbReference type="CDD" id="cd07035">
    <property type="entry name" value="TPP_PYR_POX_like"/>
    <property type="match status" value="1"/>
</dbReference>
<keyword evidence="12 14" id="KW-0100">Branched-chain amino acid biosynthesis</keyword>
<dbReference type="RefSeq" id="WP_087098174.1">
    <property type="nucleotide sequence ID" value="NZ_CP066179.1"/>
</dbReference>
<feature type="domain" description="Thiamine pyrophosphate enzyme TPP-binding" evidence="16">
    <location>
        <begin position="391"/>
        <end position="539"/>
    </location>
</feature>
<dbReference type="EMBL" id="FMIK01000019">
    <property type="protein sequence ID" value="SCL88041.1"/>
    <property type="molecule type" value="Genomic_DNA"/>
</dbReference>
<dbReference type="InterPro" id="IPR012001">
    <property type="entry name" value="Thiamin_PyroP_enz_TPP-bd_dom"/>
</dbReference>
<dbReference type="Pfam" id="PF00205">
    <property type="entry name" value="TPP_enzyme_M"/>
    <property type="match status" value="1"/>
</dbReference>
<feature type="domain" description="Thiamine pyrophosphate enzyme N-terminal TPP-binding" evidence="17">
    <location>
        <begin position="11"/>
        <end position="125"/>
    </location>
</feature>
<evidence type="ECO:0000256" key="6">
    <source>
        <dbReference type="ARBA" id="ARBA00022630"/>
    </source>
</evidence>
<dbReference type="InterPro" id="IPR029035">
    <property type="entry name" value="DHS-like_NAD/FAD-binding_dom"/>
</dbReference>
<evidence type="ECO:0000256" key="13">
    <source>
        <dbReference type="ARBA" id="ARBA00048670"/>
    </source>
</evidence>
<evidence type="ECO:0000256" key="5">
    <source>
        <dbReference type="ARBA" id="ARBA00022605"/>
    </source>
</evidence>
<comment type="pathway">
    <text evidence="2 14">Amino-acid biosynthesis; L-valine biosynthesis; L-valine from pyruvate: step 1/4.</text>
</comment>
<proteinExistence type="inferred from homology"/>
<dbReference type="SUPFAM" id="SSF52467">
    <property type="entry name" value="DHS-like NAD/FAD-binding domain"/>
    <property type="match status" value="1"/>
</dbReference>
<dbReference type="InterPro" id="IPR012000">
    <property type="entry name" value="Thiamin_PyroP_enz_cen_dom"/>
</dbReference>
<evidence type="ECO:0000259" key="16">
    <source>
        <dbReference type="Pfam" id="PF02775"/>
    </source>
</evidence>
<evidence type="ECO:0000259" key="17">
    <source>
        <dbReference type="Pfam" id="PF02776"/>
    </source>
</evidence>
<evidence type="ECO:0000259" key="15">
    <source>
        <dbReference type="Pfam" id="PF00205"/>
    </source>
</evidence>
<name>A0AAX2CEF2_9BACI</name>
<evidence type="ECO:0000256" key="2">
    <source>
        <dbReference type="ARBA" id="ARBA00005025"/>
    </source>
</evidence>
<evidence type="ECO:0000313" key="19">
    <source>
        <dbReference type="Proteomes" id="UP000242164"/>
    </source>
</evidence>
<dbReference type="SUPFAM" id="SSF52518">
    <property type="entry name" value="Thiamin diphosphate-binding fold (THDP-binding)"/>
    <property type="match status" value="2"/>
</dbReference>
<dbReference type="CDD" id="cd02015">
    <property type="entry name" value="TPP_AHAS"/>
    <property type="match status" value="1"/>
</dbReference>
<dbReference type="FunFam" id="3.40.50.970:FF:000016">
    <property type="entry name" value="Acetolactate synthase"/>
    <property type="match status" value="1"/>
</dbReference>
<dbReference type="NCBIfam" id="NF005824">
    <property type="entry name" value="PRK07710.1"/>
    <property type="match status" value="1"/>
</dbReference>
<dbReference type="FunFam" id="3.40.50.1220:FF:000008">
    <property type="entry name" value="Acetolactate synthase"/>
    <property type="match status" value="1"/>
</dbReference>
<keyword evidence="11 14" id="KW-0786">Thiamine pyrophosphate</keyword>
<keyword evidence="10 14" id="KW-0460">Magnesium</keyword>
<dbReference type="GO" id="GO:0000287">
    <property type="term" value="F:magnesium ion binding"/>
    <property type="evidence" value="ECO:0007669"/>
    <property type="project" value="UniProtKB-UniRule"/>
</dbReference>
<dbReference type="EC" id="2.2.1.6" evidence="4 14"/>
<dbReference type="GO" id="GO:0009097">
    <property type="term" value="P:isoleucine biosynthetic process"/>
    <property type="evidence" value="ECO:0007669"/>
    <property type="project" value="TreeGrafter"/>
</dbReference>
<dbReference type="GO" id="GO:0005948">
    <property type="term" value="C:acetolactate synthase complex"/>
    <property type="evidence" value="ECO:0007669"/>
    <property type="project" value="TreeGrafter"/>
</dbReference>
<organism evidence="18 19">
    <name type="scientific">Bacillus cytotoxicus</name>
    <dbReference type="NCBI Taxonomy" id="580165"/>
    <lineage>
        <taxon>Bacteria</taxon>
        <taxon>Bacillati</taxon>
        <taxon>Bacillota</taxon>
        <taxon>Bacilli</taxon>
        <taxon>Bacillales</taxon>
        <taxon>Bacillaceae</taxon>
        <taxon>Bacillus</taxon>
        <taxon>Bacillus cereus group</taxon>
    </lineage>
</organism>
<evidence type="ECO:0000256" key="7">
    <source>
        <dbReference type="ARBA" id="ARBA00022679"/>
    </source>
</evidence>
<evidence type="ECO:0000256" key="12">
    <source>
        <dbReference type="ARBA" id="ARBA00023304"/>
    </source>
</evidence>
<evidence type="ECO:0000256" key="3">
    <source>
        <dbReference type="ARBA" id="ARBA00007812"/>
    </source>
</evidence>
<dbReference type="InterPro" id="IPR011766">
    <property type="entry name" value="TPP_enzyme_TPP-bd"/>
</dbReference>
<evidence type="ECO:0000256" key="4">
    <source>
        <dbReference type="ARBA" id="ARBA00013145"/>
    </source>
</evidence>
<keyword evidence="8 14" id="KW-0479">Metal-binding</keyword>
<gene>
    <name evidence="18" type="ORF">BCB44BAC_01258</name>
</gene>
<comment type="catalytic activity">
    <reaction evidence="13 14">
        <text>2 pyruvate + H(+) = (2S)-2-acetolactate + CO2</text>
        <dbReference type="Rhea" id="RHEA:25249"/>
        <dbReference type="ChEBI" id="CHEBI:15361"/>
        <dbReference type="ChEBI" id="CHEBI:15378"/>
        <dbReference type="ChEBI" id="CHEBI:16526"/>
        <dbReference type="ChEBI" id="CHEBI:58476"/>
        <dbReference type="EC" id="2.2.1.6"/>
    </reaction>
</comment>
<comment type="cofactor">
    <cofactor evidence="14">
        <name>thiamine diphosphate</name>
        <dbReference type="ChEBI" id="CHEBI:58937"/>
    </cofactor>
    <text evidence="14">Binds 1 thiamine pyrophosphate per subunit.</text>
</comment>
<dbReference type="FunFam" id="3.40.50.970:FF:000007">
    <property type="entry name" value="Acetolactate synthase"/>
    <property type="match status" value="1"/>
</dbReference>
<accession>A0AAX2CEF2</accession>
<dbReference type="PANTHER" id="PTHR18968:SF13">
    <property type="entry name" value="ACETOLACTATE SYNTHASE CATALYTIC SUBUNIT, MITOCHONDRIAL"/>
    <property type="match status" value="1"/>
</dbReference>
<dbReference type="NCBIfam" id="TIGR00118">
    <property type="entry name" value="acolac_lg"/>
    <property type="match status" value="1"/>
</dbReference>
<keyword evidence="7 14" id="KW-0808">Transferase</keyword>
<evidence type="ECO:0000256" key="8">
    <source>
        <dbReference type="ARBA" id="ARBA00022723"/>
    </source>
</evidence>
<dbReference type="InterPro" id="IPR012846">
    <property type="entry name" value="Acetolactate_synth_lsu"/>
</dbReference>
<comment type="cofactor">
    <cofactor evidence="14">
        <name>Mg(2+)</name>
        <dbReference type="ChEBI" id="CHEBI:18420"/>
    </cofactor>
    <text evidence="14">Binds 1 Mg(2+) ion per subunit.</text>
</comment>
<dbReference type="GO" id="GO:0009099">
    <property type="term" value="P:L-valine biosynthetic process"/>
    <property type="evidence" value="ECO:0007669"/>
    <property type="project" value="TreeGrafter"/>
</dbReference>
<keyword evidence="9" id="KW-0274">FAD</keyword>
<evidence type="ECO:0000256" key="9">
    <source>
        <dbReference type="ARBA" id="ARBA00022827"/>
    </source>
</evidence>